<sequence length="436" mass="48741">MSNRALLLATALAFSLAPFASADVVHPGWARNATIYEVNVRQYSPDSALSAVTKDLPRLKTMGIDIVWLMPIHPIGKEHRKGPLGSYYSVADYKAVNPEFGTMDDLKTLVARAHGLGMKVILDWVPNHTAWDNPWVKDHPEWYLKDETGKIGPVTFGSGADKQVWEDVVGLDYKVPALRAAMIDAMAFWIKTADVDGFREDVATNVPVDFWNEARRELDKIKPVFMLAESDKPELQQDAFDMTYGWDFYHVLVKSAKTGDADVLRDFFAHPPKTYPAGSYRMEFTSDHDENSWAGSDTELYGKAFKPYAVIAATVPGMPLVYSGQESGLDKRLKFFEKDPIAWKNYPLADFYRGLLTLKHDTPALWNDNAAMDVLDPHNAHVFAFRRAKDGHSVTVTVNLSDKVQVVKGAGLKPGALKPYAWTISLKEASTRKSAR</sequence>
<dbReference type="Gene3D" id="3.20.20.80">
    <property type="entry name" value="Glycosidases"/>
    <property type="match status" value="1"/>
</dbReference>
<dbReference type="InterPro" id="IPR017853">
    <property type="entry name" value="GH"/>
</dbReference>
<feature type="domain" description="Glycosyl hydrolase family 13 catalytic" evidence="2">
    <location>
        <begin position="23"/>
        <end position="359"/>
    </location>
</feature>
<dbReference type="SMART" id="SM00642">
    <property type="entry name" value="Aamy"/>
    <property type="match status" value="1"/>
</dbReference>
<accession>A0ABN1EGL9</accession>
<dbReference type="CDD" id="cd11313">
    <property type="entry name" value="AmyAc_arch_bac_AmyA"/>
    <property type="match status" value="1"/>
</dbReference>
<reference evidence="3 4" key="1">
    <citation type="journal article" date="2019" name="Int. J. Syst. Evol. Microbiol.">
        <title>The Global Catalogue of Microorganisms (GCM) 10K type strain sequencing project: providing services to taxonomists for standard genome sequencing and annotation.</title>
        <authorList>
            <consortium name="The Broad Institute Genomics Platform"/>
            <consortium name="The Broad Institute Genome Sequencing Center for Infectious Disease"/>
            <person name="Wu L."/>
            <person name="Ma J."/>
        </authorList>
    </citation>
    <scope>NUCLEOTIDE SEQUENCE [LARGE SCALE GENOMIC DNA]</scope>
    <source>
        <strain evidence="3 4">JCM 15089</strain>
    </source>
</reference>
<dbReference type="PANTHER" id="PTHR47786:SF2">
    <property type="entry name" value="GLYCOSYL HYDROLASE FAMILY 13 CATALYTIC DOMAIN-CONTAINING PROTEIN"/>
    <property type="match status" value="1"/>
</dbReference>
<comment type="caution">
    <text evidence="3">The sequence shown here is derived from an EMBL/GenBank/DDBJ whole genome shotgun (WGS) entry which is preliminary data.</text>
</comment>
<dbReference type="Pfam" id="PF00128">
    <property type="entry name" value="Alpha-amylase"/>
    <property type="match status" value="1"/>
</dbReference>
<feature type="chain" id="PRO_5046458124" evidence="1">
    <location>
        <begin position="23"/>
        <end position="436"/>
    </location>
</feature>
<dbReference type="PANTHER" id="PTHR47786">
    <property type="entry name" value="ALPHA-1,4-GLUCAN:MALTOSE-1-PHOSPHATE MALTOSYLTRANSFERASE"/>
    <property type="match status" value="1"/>
</dbReference>
<dbReference type="EMBL" id="BAAADD010000003">
    <property type="protein sequence ID" value="GAA0566089.1"/>
    <property type="molecule type" value="Genomic_DNA"/>
</dbReference>
<protein>
    <submittedName>
        <fullName evidence="3">Alpha-amylase family glycosyl hydrolase</fullName>
    </submittedName>
</protein>
<evidence type="ECO:0000259" key="2">
    <source>
        <dbReference type="SMART" id="SM00642"/>
    </source>
</evidence>
<dbReference type="Proteomes" id="UP001499951">
    <property type="component" value="Unassembled WGS sequence"/>
</dbReference>
<keyword evidence="3" id="KW-0378">Hydrolase</keyword>
<evidence type="ECO:0000313" key="3">
    <source>
        <dbReference type="EMBL" id="GAA0566089.1"/>
    </source>
</evidence>
<organism evidence="3 4">
    <name type="scientific">Rhizomicrobium electricum</name>
    <dbReference type="NCBI Taxonomy" id="480070"/>
    <lineage>
        <taxon>Bacteria</taxon>
        <taxon>Pseudomonadati</taxon>
        <taxon>Pseudomonadota</taxon>
        <taxon>Alphaproteobacteria</taxon>
        <taxon>Micropepsales</taxon>
        <taxon>Micropepsaceae</taxon>
        <taxon>Rhizomicrobium</taxon>
    </lineage>
</organism>
<dbReference type="InterPro" id="IPR006047">
    <property type="entry name" value="GH13_cat_dom"/>
</dbReference>
<dbReference type="SUPFAM" id="SSF51445">
    <property type="entry name" value="(Trans)glycosidases"/>
    <property type="match status" value="1"/>
</dbReference>
<evidence type="ECO:0000256" key="1">
    <source>
        <dbReference type="SAM" id="SignalP"/>
    </source>
</evidence>
<evidence type="ECO:0000313" key="4">
    <source>
        <dbReference type="Proteomes" id="UP001499951"/>
    </source>
</evidence>
<dbReference type="RefSeq" id="WP_166933321.1">
    <property type="nucleotide sequence ID" value="NZ_BAAADD010000003.1"/>
</dbReference>
<keyword evidence="4" id="KW-1185">Reference proteome</keyword>
<keyword evidence="1" id="KW-0732">Signal</keyword>
<name>A0ABN1EGL9_9PROT</name>
<gene>
    <name evidence="3" type="ORF">GCM10008942_13130</name>
</gene>
<proteinExistence type="predicted"/>
<dbReference type="GO" id="GO:0016787">
    <property type="term" value="F:hydrolase activity"/>
    <property type="evidence" value="ECO:0007669"/>
    <property type="project" value="UniProtKB-KW"/>
</dbReference>
<feature type="signal peptide" evidence="1">
    <location>
        <begin position="1"/>
        <end position="22"/>
    </location>
</feature>